<feature type="region of interest" description="Disordered" evidence="2">
    <location>
        <begin position="102"/>
        <end position="141"/>
    </location>
</feature>
<dbReference type="AlphaFoldDB" id="A0A9C6TXC0"/>
<dbReference type="GO" id="GO:0003676">
    <property type="term" value="F:nucleic acid binding"/>
    <property type="evidence" value="ECO:0007669"/>
    <property type="project" value="InterPro"/>
</dbReference>
<protein>
    <submittedName>
        <fullName evidence="5">Uncharacterized protein LOC107484136</fullName>
    </submittedName>
</protein>
<dbReference type="PANTHER" id="PTHR15503:SF42">
    <property type="entry name" value="ZINC FINGER, CCHC-TYPE, RETROTRANSPOSON GAG DOMAIN, ASPARTIC PEPTIDASE DOMAIN PROTEIN-RELATED"/>
    <property type="match status" value="1"/>
</dbReference>
<dbReference type="InterPro" id="IPR021109">
    <property type="entry name" value="Peptidase_aspartic_dom_sf"/>
</dbReference>
<dbReference type="SUPFAM" id="SSF50630">
    <property type="entry name" value="Acid proteases"/>
    <property type="match status" value="1"/>
</dbReference>
<dbReference type="Proteomes" id="UP000515211">
    <property type="component" value="Chromosome 4"/>
</dbReference>
<dbReference type="Pfam" id="PF03732">
    <property type="entry name" value="Retrotrans_gag"/>
    <property type="match status" value="1"/>
</dbReference>
<feature type="domain" description="CCHC-type" evidence="3">
    <location>
        <begin position="183"/>
        <end position="198"/>
    </location>
</feature>
<dbReference type="InterPro" id="IPR001878">
    <property type="entry name" value="Znf_CCHC"/>
</dbReference>
<evidence type="ECO:0000256" key="2">
    <source>
        <dbReference type="SAM" id="MobiDB-lite"/>
    </source>
</evidence>
<evidence type="ECO:0000313" key="4">
    <source>
        <dbReference type="Proteomes" id="UP000515211"/>
    </source>
</evidence>
<dbReference type="GeneID" id="107484136"/>
<name>A0A9C6TXC0_ARADU</name>
<proteinExistence type="predicted"/>
<dbReference type="Pfam" id="PF00098">
    <property type="entry name" value="zf-CCHC"/>
    <property type="match status" value="1"/>
</dbReference>
<dbReference type="InterPro" id="IPR005162">
    <property type="entry name" value="Retrotrans_gag_dom"/>
</dbReference>
<keyword evidence="1" id="KW-0479">Metal-binding</keyword>
<dbReference type="Gene3D" id="4.10.60.10">
    <property type="entry name" value="Zinc finger, CCHC-type"/>
    <property type="match status" value="1"/>
</dbReference>
<dbReference type="RefSeq" id="XP_052116474.1">
    <property type="nucleotide sequence ID" value="XM_052260514.1"/>
</dbReference>
<dbReference type="PROSITE" id="PS50158">
    <property type="entry name" value="ZF_CCHC"/>
    <property type="match status" value="1"/>
</dbReference>
<dbReference type="Gene3D" id="2.40.70.10">
    <property type="entry name" value="Acid Proteases"/>
    <property type="match status" value="1"/>
</dbReference>
<keyword evidence="1" id="KW-0862">Zinc</keyword>
<keyword evidence="1" id="KW-0863">Zinc-finger</keyword>
<reference evidence="4" key="1">
    <citation type="journal article" date="2016" name="Nat. Genet.">
        <title>The genome sequences of Arachis duranensis and Arachis ipaensis, the diploid ancestors of cultivated peanut.</title>
        <authorList>
            <person name="Bertioli D.J."/>
            <person name="Cannon S.B."/>
            <person name="Froenicke L."/>
            <person name="Huang G."/>
            <person name="Farmer A.D."/>
            <person name="Cannon E.K."/>
            <person name="Liu X."/>
            <person name="Gao D."/>
            <person name="Clevenger J."/>
            <person name="Dash S."/>
            <person name="Ren L."/>
            <person name="Moretzsohn M.C."/>
            <person name="Shirasawa K."/>
            <person name="Huang W."/>
            <person name="Vidigal B."/>
            <person name="Abernathy B."/>
            <person name="Chu Y."/>
            <person name="Niederhuth C.E."/>
            <person name="Umale P."/>
            <person name="Araujo A.C."/>
            <person name="Kozik A."/>
            <person name="Kim K.D."/>
            <person name="Burow M.D."/>
            <person name="Varshney R.K."/>
            <person name="Wang X."/>
            <person name="Zhang X."/>
            <person name="Barkley N."/>
            <person name="Guimaraes P.M."/>
            <person name="Isobe S."/>
            <person name="Guo B."/>
            <person name="Liao B."/>
            <person name="Stalker H.T."/>
            <person name="Schmitz R.J."/>
            <person name="Scheffler B.E."/>
            <person name="Leal-Bertioli S.C."/>
            <person name="Xun X."/>
            <person name="Jackson S.A."/>
            <person name="Michelmore R."/>
            <person name="Ozias-Akins P."/>
        </authorList>
    </citation>
    <scope>NUCLEOTIDE SEQUENCE [LARGE SCALE GENOMIC DNA]</scope>
    <source>
        <strain evidence="4">cv. V14167</strain>
    </source>
</reference>
<evidence type="ECO:0000256" key="1">
    <source>
        <dbReference type="PROSITE-ProRule" id="PRU00047"/>
    </source>
</evidence>
<dbReference type="InterPro" id="IPR032567">
    <property type="entry name" value="RTL1-rel"/>
</dbReference>
<dbReference type="InterPro" id="IPR036875">
    <property type="entry name" value="Znf_CCHC_sf"/>
</dbReference>
<reference evidence="5" key="2">
    <citation type="submission" date="2025-08" db="UniProtKB">
        <authorList>
            <consortium name="RefSeq"/>
        </authorList>
    </citation>
    <scope>IDENTIFICATION</scope>
    <source>
        <tissue evidence="5">Whole plant</tissue>
    </source>
</reference>
<keyword evidence="4" id="KW-1185">Reference proteome</keyword>
<dbReference type="KEGG" id="adu:107484136"/>
<dbReference type="SUPFAM" id="SSF57756">
    <property type="entry name" value="Retrovirus zinc finger-like domains"/>
    <property type="match status" value="1"/>
</dbReference>
<organism evidence="4 5">
    <name type="scientific">Arachis duranensis</name>
    <name type="common">Wild peanut</name>
    <dbReference type="NCBI Taxonomy" id="130453"/>
    <lineage>
        <taxon>Eukaryota</taxon>
        <taxon>Viridiplantae</taxon>
        <taxon>Streptophyta</taxon>
        <taxon>Embryophyta</taxon>
        <taxon>Tracheophyta</taxon>
        <taxon>Spermatophyta</taxon>
        <taxon>Magnoliopsida</taxon>
        <taxon>eudicotyledons</taxon>
        <taxon>Gunneridae</taxon>
        <taxon>Pentapetalae</taxon>
        <taxon>rosids</taxon>
        <taxon>fabids</taxon>
        <taxon>Fabales</taxon>
        <taxon>Fabaceae</taxon>
        <taxon>Papilionoideae</taxon>
        <taxon>50 kb inversion clade</taxon>
        <taxon>dalbergioids sensu lato</taxon>
        <taxon>Dalbergieae</taxon>
        <taxon>Pterocarpus clade</taxon>
        <taxon>Arachis</taxon>
    </lineage>
</organism>
<dbReference type="PANTHER" id="PTHR15503">
    <property type="entry name" value="LDOC1 RELATED"/>
    <property type="match status" value="1"/>
</dbReference>
<sequence>MAFYKKYFPESAREAKEMELMQLKQGSMSVAEYTNKFEELCRFSRVCQGDPETFESWRCIKYQRGLKDNIMTTVAPMEIRVFSDLVNKARVVEEYAKTVAASKDTHGGSSSRGRGKYFHPRGQSFKRGGYTPQGQGGFRKNNQNQFQYAKGRGNQSKSYPDLACDCCGRFHPYDSCKIGLGGCFKCGLPGHIARDCPRGRNQNAGQSQHQGRVFAVNAKDASKADPLMKGICLIGDKSSVGLYDTGASHSFISFAKVEELGLKVSELPFDLHVHTLHQTIMTRSSCRQVGFKLEGRDFVHDLICLLMVGLEMILGFD</sequence>
<dbReference type="Pfam" id="PF08284">
    <property type="entry name" value="RVP_2"/>
    <property type="match status" value="1"/>
</dbReference>
<evidence type="ECO:0000259" key="3">
    <source>
        <dbReference type="PROSITE" id="PS50158"/>
    </source>
</evidence>
<accession>A0A9C6TXC0</accession>
<evidence type="ECO:0000313" key="5">
    <source>
        <dbReference type="RefSeq" id="XP_052116474.1"/>
    </source>
</evidence>
<gene>
    <name evidence="5" type="primary">LOC107484136</name>
</gene>
<dbReference type="GO" id="GO:0008270">
    <property type="term" value="F:zinc ion binding"/>
    <property type="evidence" value="ECO:0007669"/>
    <property type="project" value="UniProtKB-KW"/>
</dbReference>
<dbReference type="SMART" id="SM00343">
    <property type="entry name" value="ZnF_C2HC"/>
    <property type="match status" value="1"/>
</dbReference>
<dbReference type="CDD" id="cd00303">
    <property type="entry name" value="retropepsin_like"/>
    <property type="match status" value="1"/>
</dbReference>